<dbReference type="GeneID" id="108412239"/>
<dbReference type="InterPro" id="IPR027267">
    <property type="entry name" value="AH/BAR_dom_sf"/>
</dbReference>
<evidence type="ECO:0000259" key="20">
    <source>
        <dbReference type="PROSITE" id="PS51860"/>
    </source>
</evidence>
<dbReference type="InterPro" id="IPR036028">
    <property type="entry name" value="SH3-like_dom_sf"/>
</dbReference>
<evidence type="ECO:0000256" key="2">
    <source>
        <dbReference type="ARBA" id="ARBA00004245"/>
    </source>
</evidence>
<dbReference type="SUPFAM" id="SSF50044">
    <property type="entry name" value="SH3-domain"/>
    <property type="match status" value="1"/>
</dbReference>
<evidence type="ECO:0000313" key="22">
    <source>
        <dbReference type="Proteomes" id="UP001501920"/>
    </source>
</evidence>
<dbReference type="GO" id="GO:0005886">
    <property type="term" value="C:plasma membrane"/>
    <property type="evidence" value="ECO:0007669"/>
    <property type="project" value="UniProtKB-SubCell"/>
</dbReference>
<name>A0A3B4CJ60_PYGNA</name>
<evidence type="ECO:0000256" key="16">
    <source>
        <dbReference type="PROSITE-ProRule" id="PRU01077"/>
    </source>
</evidence>
<feature type="domain" description="REM-1" evidence="20">
    <location>
        <begin position="330"/>
        <end position="407"/>
    </location>
</feature>
<dbReference type="AlphaFoldDB" id="A0A3B4CJ60"/>
<keyword evidence="9" id="KW-0254">Endocytosis</keyword>
<evidence type="ECO:0000313" key="21">
    <source>
        <dbReference type="Ensembl" id="ENSPNAP00000010871.2"/>
    </source>
</evidence>
<comment type="similarity">
    <text evidence="5">Belongs to the FNBP1 family.</text>
</comment>
<keyword evidence="11" id="KW-0446">Lipid-binding</keyword>
<dbReference type="Pfam" id="PF00611">
    <property type="entry name" value="FCH"/>
    <property type="match status" value="1"/>
</dbReference>
<dbReference type="InterPro" id="IPR011072">
    <property type="entry name" value="HR1_rho-bd"/>
</dbReference>
<evidence type="ECO:0000256" key="9">
    <source>
        <dbReference type="ARBA" id="ARBA00022583"/>
    </source>
</evidence>
<evidence type="ECO:0000256" key="3">
    <source>
        <dbReference type="ARBA" id="ARBA00004371"/>
    </source>
</evidence>
<protein>
    <recommendedName>
        <fullName evidence="23">Thyroid hormone receptor interactor 10</fullName>
    </recommendedName>
</protein>
<evidence type="ECO:0000256" key="4">
    <source>
        <dbReference type="ARBA" id="ARBA00004544"/>
    </source>
</evidence>
<reference evidence="21 22" key="1">
    <citation type="submission" date="2020-10" db="EMBL/GenBank/DDBJ databases">
        <title>Pygocentrus nattereri (red-bellied piranha) genome, fPygNat1, primary haplotype.</title>
        <authorList>
            <person name="Myers G."/>
            <person name="Meyer A."/>
            <person name="Karagic N."/>
            <person name="Pippel M."/>
            <person name="Winkler S."/>
            <person name="Tracey A."/>
            <person name="Wood J."/>
            <person name="Formenti G."/>
            <person name="Howe K."/>
            <person name="Fedrigo O."/>
            <person name="Jarvis E.D."/>
        </authorList>
    </citation>
    <scope>NUCLEOTIDE SEQUENCE [LARGE SCALE GENOMIC DNA]</scope>
</reference>
<dbReference type="PANTHER" id="PTHR15735:SF17">
    <property type="entry name" value="CDC42-INTERACTING PROTEIN 4"/>
    <property type="match status" value="1"/>
</dbReference>
<proteinExistence type="inferred from homology"/>
<evidence type="ECO:0008006" key="23">
    <source>
        <dbReference type="Google" id="ProtNLM"/>
    </source>
</evidence>
<evidence type="ECO:0000256" key="10">
    <source>
        <dbReference type="ARBA" id="ARBA00023054"/>
    </source>
</evidence>
<dbReference type="InterPro" id="IPR057871">
    <property type="entry name" value="HR1_CIP4_FNBP1L"/>
</dbReference>
<dbReference type="CDD" id="cd11628">
    <property type="entry name" value="HR1_CIP4_FNBP1L"/>
    <property type="match status" value="1"/>
</dbReference>
<dbReference type="RefSeq" id="XP_037399080.1">
    <property type="nucleotide sequence ID" value="XM_037543183.1"/>
</dbReference>
<reference evidence="21" key="3">
    <citation type="submission" date="2025-09" db="UniProtKB">
        <authorList>
            <consortium name="Ensembl"/>
        </authorList>
    </citation>
    <scope>IDENTIFICATION</scope>
</reference>
<dbReference type="Gene3D" id="1.20.1270.60">
    <property type="entry name" value="Arfaptin homology (AH) domain/BAR domain"/>
    <property type="match status" value="1"/>
</dbReference>
<keyword evidence="8" id="KW-0963">Cytoplasm</keyword>
<dbReference type="PANTHER" id="PTHR15735">
    <property type="entry name" value="FCH AND DOUBLE SH3 DOMAINS PROTEIN"/>
    <property type="match status" value="1"/>
</dbReference>
<keyword evidence="7" id="KW-1003">Cell membrane</keyword>
<dbReference type="GO" id="GO:0005938">
    <property type="term" value="C:cell cortex"/>
    <property type="evidence" value="ECO:0007669"/>
    <property type="project" value="UniProtKB-SubCell"/>
</dbReference>
<dbReference type="PROSITE" id="PS51741">
    <property type="entry name" value="F_BAR"/>
    <property type="match status" value="1"/>
</dbReference>
<keyword evidence="6 15" id="KW-0728">SH3 domain</keyword>
<dbReference type="GO" id="GO:0008289">
    <property type="term" value="F:lipid binding"/>
    <property type="evidence" value="ECO:0007669"/>
    <property type="project" value="UniProtKB-KW"/>
</dbReference>
<keyword evidence="12" id="KW-0472">Membrane</keyword>
<evidence type="ECO:0000256" key="17">
    <source>
        <dbReference type="SAM" id="Coils"/>
    </source>
</evidence>
<sequence length="511" mass="58845">MDWGTALWDQHDAIEKHTQLGLDLADRYVKFVKERTDIEQLYAKQLRALCKKYSRRGSKEDQDTKFTNQQAFQEVLNELNDYATHREQLADNMSVSICTELTKHLYDLKLERKTLLVEVKKAQQNLENSFKQLELAKKRFEKEWKEAEKANLQAERAEQDSNSTKVDVDKARQNAHQRTHAADECKNEYAAQLQKYNKEQNNFYHSEMPSIFNKLQEVDEKRIKKLAEGYRLFADTERKMLPGISVCLDKITAASNKTKEKQDSLTLIEQHKSGLAPPVDVEFEDYSQGIKPASMEAPHISRGRIKHLFKKNKAGPLEKNMPPPVEDFSHLPPDKRKKRLQERIDEIKKELHKEMDKSNGLGRMKEVYEKNSQLGDPTSLEPQINQIAHNINKLKGELQRYEAWLSEVGGVSTHSNNHNNTYVTVLESKLSPSQLSDDVYEFDEDFDDDDDVPAAQCLALYDFDGASEGAVSMEAGERLSMINKDQGDGWVHVRRINGDEGYVPALYIKII</sequence>
<dbReference type="Ensembl" id="ENSPNAT00000035891.2">
    <property type="protein sequence ID" value="ENSPNAP00000010871.2"/>
    <property type="gene ID" value="ENSPNAG00000016640.2"/>
</dbReference>
<dbReference type="SMART" id="SM00055">
    <property type="entry name" value="FCH"/>
    <property type="match status" value="1"/>
</dbReference>
<feature type="domain" description="F-BAR" evidence="19">
    <location>
        <begin position="1"/>
        <end position="263"/>
    </location>
</feature>
<reference evidence="21" key="2">
    <citation type="submission" date="2025-08" db="UniProtKB">
        <authorList>
            <consortium name="Ensembl"/>
        </authorList>
    </citation>
    <scope>IDENTIFICATION</scope>
</reference>
<evidence type="ECO:0000256" key="5">
    <source>
        <dbReference type="ARBA" id="ARBA00009426"/>
    </source>
</evidence>
<evidence type="ECO:0000256" key="12">
    <source>
        <dbReference type="ARBA" id="ARBA00023136"/>
    </source>
</evidence>
<keyword evidence="22" id="KW-1185">Reference proteome</keyword>
<dbReference type="GO" id="GO:0007165">
    <property type="term" value="P:signal transduction"/>
    <property type="evidence" value="ECO:0007669"/>
    <property type="project" value="InterPro"/>
</dbReference>
<dbReference type="SMART" id="SM00326">
    <property type="entry name" value="SH3"/>
    <property type="match status" value="1"/>
</dbReference>
<dbReference type="CDD" id="cd07653">
    <property type="entry name" value="F-BAR_CIP4-like"/>
    <property type="match status" value="1"/>
</dbReference>
<dbReference type="GeneTree" id="ENSGT00950000183047"/>
<evidence type="ECO:0000256" key="1">
    <source>
        <dbReference type="ARBA" id="ARBA00004236"/>
    </source>
</evidence>
<evidence type="ECO:0000256" key="7">
    <source>
        <dbReference type="ARBA" id="ARBA00022475"/>
    </source>
</evidence>
<dbReference type="SUPFAM" id="SSF103657">
    <property type="entry name" value="BAR/IMD domain-like"/>
    <property type="match status" value="1"/>
</dbReference>
<feature type="coiled-coil region" evidence="17">
    <location>
        <begin position="105"/>
        <end position="202"/>
    </location>
</feature>
<dbReference type="InterPro" id="IPR057870">
    <property type="entry name" value="HR1_TOCA"/>
</dbReference>
<dbReference type="InterPro" id="IPR031160">
    <property type="entry name" value="F_BAR_dom"/>
</dbReference>
<dbReference type="CTD" id="108179043"/>
<evidence type="ECO:0000259" key="19">
    <source>
        <dbReference type="PROSITE" id="PS51741"/>
    </source>
</evidence>
<dbReference type="CDD" id="cd11911">
    <property type="entry name" value="SH3_CIP4-like"/>
    <property type="match status" value="1"/>
</dbReference>
<dbReference type="InterPro" id="IPR001060">
    <property type="entry name" value="FCH_dom"/>
</dbReference>
<dbReference type="Pfam" id="PF25610">
    <property type="entry name" value="HR1_TOCA"/>
    <property type="match status" value="1"/>
</dbReference>
<keyword evidence="10 16" id="KW-0175">Coiled coil</keyword>
<dbReference type="Gene3D" id="6.10.140.470">
    <property type="match status" value="1"/>
</dbReference>
<accession>A0A3B4CJ60</accession>
<keyword evidence="14" id="KW-0458">Lysosome</keyword>
<feature type="domain" description="SH3" evidence="18">
    <location>
        <begin position="452"/>
        <end position="511"/>
    </location>
</feature>
<dbReference type="InterPro" id="IPR001452">
    <property type="entry name" value="SH3_domain"/>
</dbReference>
<evidence type="ECO:0000256" key="8">
    <source>
        <dbReference type="ARBA" id="ARBA00022490"/>
    </source>
</evidence>
<organism evidence="21 22">
    <name type="scientific">Pygocentrus nattereri</name>
    <name type="common">Red-bellied piranha</name>
    <dbReference type="NCBI Taxonomy" id="42514"/>
    <lineage>
        <taxon>Eukaryota</taxon>
        <taxon>Metazoa</taxon>
        <taxon>Chordata</taxon>
        <taxon>Craniata</taxon>
        <taxon>Vertebrata</taxon>
        <taxon>Euteleostomi</taxon>
        <taxon>Actinopterygii</taxon>
        <taxon>Neopterygii</taxon>
        <taxon>Teleostei</taxon>
        <taxon>Ostariophysi</taxon>
        <taxon>Characiformes</taxon>
        <taxon>Characoidei</taxon>
        <taxon>Pygocentrus</taxon>
    </lineage>
</organism>
<comment type="subcellular location">
    <subcellularLocation>
        <location evidence="1">Cell membrane</location>
    </subcellularLocation>
    <subcellularLocation>
        <location evidence="4">Cytoplasm</location>
        <location evidence="4">Cell cortex</location>
    </subcellularLocation>
    <subcellularLocation>
        <location evidence="2">Cytoplasm</location>
        <location evidence="2">Cytoskeleton</location>
    </subcellularLocation>
    <subcellularLocation>
        <location evidence="3">Lysosome</location>
    </subcellularLocation>
</comment>
<dbReference type="Pfam" id="PF00018">
    <property type="entry name" value="SH3_1"/>
    <property type="match status" value="1"/>
</dbReference>
<evidence type="ECO:0000256" key="15">
    <source>
        <dbReference type="PROSITE-ProRule" id="PRU00192"/>
    </source>
</evidence>
<dbReference type="Gene3D" id="2.30.30.40">
    <property type="entry name" value="SH3 Domains"/>
    <property type="match status" value="1"/>
</dbReference>
<evidence type="ECO:0000256" key="13">
    <source>
        <dbReference type="ARBA" id="ARBA00023212"/>
    </source>
</evidence>
<dbReference type="PROSITE" id="PS51860">
    <property type="entry name" value="REM_1"/>
    <property type="match status" value="1"/>
</dbReference>
<dbReference type="Proteomes" id="UP001501920">
    <property type="component" value="Chromosome 12"/>
</dbReference>
<evidence type="ECO:0000256" key="14">
    <source>
        <dbReference type="ARBA" id="ARBA00023228"/>
    </source>
</evidence>
<evidence type="ECO:0000256" key="11">
    <source>
        <dbReference type="ARBA" id="ARBA00023121"/>
    </source>
</evidence>
<dbReference type="PROSITE" id="PS50002">
    <property type="entry name" value="SH3"/>
    <property type="match status" value="1"/>
</dbReference>
<dbReference type="FunFam" id="1.20.1270.60:FF:000002">
    <property type="entry name" value="Formin-binding protein 1-like isoform 1"/>
    <property type="match status" value="1"/>
</dbReference>
<evidence type="ECO:0000256" key="6">
    <source>
        <dbReference type="ARBA" id="ARBA00022443"/>
    </source>
</evidence>
<keyword evidence="13" id="KW-0206">Cytoskeleton</keyword>
<dbReference type="GO" id="GO:0006897">
    <property type="term" value="P:endocytosis"/>
    <property type="evidence" value="ECO:0007669"/>
    <property type="project" value="UniProtKB-KW"/>
</dbReference>
<evidence type="ECO:0000259" key="18">
    <source>
        <dbReference type="PROSITE" id="PS50002"/>
    </source>
</evidence>